<evidence type="ECO:0000313" key="4">
    <source>
        <dbReference type="Proteomes" id="UP000186143"/>
    </source>
</evidence>
<dbReference type="PANTHER" id="PTHR44169:SF6">
    <property type="entry name" value="NADPH-DEPENDENT 1-ACYLDIHYDROXYACETONE PHOSPHATE REDUCTASE"/>
    <property type="match status" value="1"/>
</dbReference>
<comment type="similarity">
    <text evidence="1">Belongs to the short-chain dehydrogenases/reductases (SDR) family.</text>
</comment>
<dbReference type="Proteomes" id="UP000186143">
    <property type="component" value="Unassembled WGS sequence"/>
</dbReference>
<dbReference type="InterPro" id="IPR036291">
    <property type="entry name" value="NAD(P)-bd_dom_sf"/>
</dbReference>
<evidence type="ECO:0000313" key="3">
    <source>
        <dbReference type="EMBL" id="OLP57431.1"/>
    </source>
</evidence>
<protein>
    <submittedName>
        <fullName evidence="3">Short-chain dehydrogenase</fullName>
    </submittedName>
</protein>
<evidence type="ECO:0000256" key="2">
    <source>
        <dbReference type="ARBA" id="ARBA00023002"/>
    </source>
</evidence>
<comment type="caution">
    <text evidence="3">The sequence shown here is derived from an EMBL/GenBank/DDBJ whole genome shotgun (WGS) entry which is preliminary data.</text>
</comment>
<dbReference type="OrthoDB" id="9810734at2"/>
<dbReference type="STRING" id="1672749.BJF92_23705"/>
<dbReference type="GO" id="GO:0016491">
    <property type="term" value="F:oxidoreductase activity"/>
    <property type="evidence" value="ECO:0007669"/>
    <property type="project" value="UniProtKB-KW"/>
</dbReference>
<dbReference type="Pfam" id="PF00106">
    <property type="entry name" value="adh_short"/>
    <property type="match status" value="1"/>
</dbReference>
<dbReference type="EMBL" id="MKIO01000017">
    <property type="protein sequence ID" value="OLP57431.1"/>
    <property type="molecule type" value="Genomic_DNA"/>
</dbReference>
<reference evidence="3 4" key="1">
    <citation type="submission" date="2016-09" db="EMBL/GenBank/DDBJ databases">
        <title>Rhizobium sp. nov., a novel species isolated from the rice rhizosphere.</title>
        <authorList>
            <person name="Zhao J."/>
            <person name="Zhang X."/>
        </authorList>
    </citation>
    <scope>NUCLEOTIDE SEQUENCE [LARGE SCALE GENOMIC DNA]</scope>
    <source>
        <strain evidence="3 4">MH17</strain>
    </source>
</reference>
<dbReference type="PRINTS" id="PR00081">
    <property type="entry name" value="GDHRDH"/>
</dbReference>
<dbReference type="RefSeq" id="WP_075632914.1">
    <property type="nucleotide sequence ID" value="NZ_MKIO01000017.1"/>
</dbReference>
<proteinExistence type="inferred from homology"/>
<dbReference type="AlphaFoldDB" id="A0A1Q9APW5"/>
<gene>
    <name evidence="3" type="ORF">BJF92_23705</name>
</gene>
<evidence type="ECO:0000256" key="1">
    <source>
        <dbReference type="ARBA" id="ARBA00006484"/>
    </source>
</evidence>
<name>A0A1Q9APW5_9HYPH</name>
<dbReference type="InterPro" id="IPR020904">
    <property type="entry name" value="Sc_DH/Rdtase_CS"/>
</dbReference>
<dbReference type="PROSITE" id="PS00061">
    <property type="entry name" value="ADH_SHORT"/>
    <property type="match status" value="1"/>
</dbReference>
<dbReference type="InterPro" id="IPR002347">
    <property type="entry name" value="SDR_fam"/>
</dbReference>
<keyword evidence="2" id="KW-0560">Oxidoreductase</keyword>
<sequence length="254" mass="27365">MKLTGNTIFITGGTSGIGRGMAEAFHKLGNQVIISGRRTALLKEVTEANPGMASIELDVTDPDSIKTAARHLIDTYPALNVVFNNAGFMPFDDVSGPIDDAVAQDLITTNLLGPIRVTSAFIEHLKSQPEATVLYTSSVLAFVPIASNAIYSATKAALHSYALSQRFQLRDTSVRVQEIAPPWVDTDLIYKSGDPRAMPLPQFIEQTLAALATDDPEVIVDAIRPLRDNPGSNEHTLFHAFNQSIVDNPIPVGA</sequence>
<dbReference type="Gene3D" id="3.40.50.720">
    <property type="entry name" value="NAD(P)-binding Rossmann-like Domain"/>
    <property type="match status" value="1"/>
</dbReference>
<accession>A0A1Q9APW5</accession>
<organism evidence="3 4">
    <name type="scientific">Xaviernesmea rhizosphaerae</name>
    <dbReference type="NCBI Taxonomy" id="1672749"/>
    <lineage>
        <taxon>Bacteria</taxon>
        <taxon>Pseudomonadati</taxon>
        <taxon>Pseudomonadota</taxon>
        <taxon>Alphaproteobacteria</taxon>
        <taxon>Hyphomicrobiales</taxon>
        <taxon>Rhizobiaceae</taxon>
        <taxon>Rhizobium/Agrobacterium group</taxon>
        <taxon>Xaviernesmea</taxon>
    </lineage>
</organism>
<dbReference type="PANTHER" id="PTHR44169">
    <property type="entry name" value="NADPH-DEPENDENT 1-ACYLDIHYDROXYACETONE PHOSPHATE REDUCTASE"/>
    <property type="match status" value="1"/>
</dbReference>
<dbReference type="SUPFAM" id="SSF51735">
    <property type="entry name" value="NAD(P)-binding Rossmann-fold domains"/>
    <property type="match status" value="1"/>
</dbReference>